<dbReference type="Pfam" id="PF00106">
    <property type="entry name" value="adh_short"/>
    <property type="match status" value="1"/>
</dbReference>
<dbReference type="PROSITE" id="PS00061">
    <property type="entry name" value="ADH_SHORT"/>
    <property type="match status" value="1"/>
</dbReference>
<dbReference type="PANTHER" id="PTHR43899">
    <property type="entry name" value="RH59310P"/>
    <property type="match status" value="1"/>
</dbReference>
<accession>A0A8S1Q0U1</accession>
<dbReference type="Proteomes" id="UP000692954">
    <property type="component" value="Unassembled WGS sequence"/>
</dbReference>
<gene>
    <name evidence="4" type="ORF">PSON_ATCC_30995.1.T0910026</name>
</gene>
<comment type="caution">
    <text evidence="4">The sequence shown here is derived from an EMBL/GenBank/DDBJ whole genome shotgun (WGS) entry which is preliminary data.</text>
</comment>
<protein>
    <submittedName>
        <fullName evidence="4">Uncharacterized protein</fullName>
    </submittedName>
</protein>
<evidence type="ECO:0000256" key="1">
    <source>
        <dbReference type="ARBA" id="ARBA00004240"/>
    </source>
</evidence>
<dbReference type="CDD" id="cd05356">
    <property type="entry name" value="17beta-HSD1_like_SDR_c"/>
    <property type="match status" value="1"/>
</dbReference>
<dbReference type="InterPro" id="IPR002347">
    <property type="entry name" value="SDR_fam"/>
</dbReference>
<dbReference type="OrthoDB" id="418498at2759"/>
<dbReference type="GO" id="GO:0016491">
    <property type="term" value="F:oxidoreductase activity"/>
    <property type="evidence" value="ECO:0007669"/>
    <property type="project" value="UniProtKB-KW"/>
</dbReference>
<dbReference type="PANTHER" id="PTHR43899:SF13">
    <property type="entry name" value="RH59310P"/>
    <property type="match status" value="1"/>
</dbReference>
<keyword evidence="3" id="KW-0560">Oxidoreductase</keyword>
<evidence type="ECO:0000256" key="2">
    <source>
        <dbReference type="ARBA" id="ARBA00006484"/>
    </source>
</evidence>
<dbReference type="PIRSF" id="PIRSF000126">
    <property type="entry name" value="11-beta-HSD1"/>
    <property type="match status" value="1"/>
</dbReference>
<dbReference type="AlphaFoldDB" id="A0A8S1Q0U1"/>
<comment type="similarity">
    <text evidence="2">Belongs to the short-chain dehydrogenases/reductases (SDR) family.</text>
</comment>
<reference evidence="4" key="1">
    <citation type="submission" date="2021-01" db="EMBL/GenBank/DDBJ databases">
        <authorList>
            <consortium name="Genoscope - CEA"/>
            <person name="William W."/>
        </authorList>
    </citation>
    <scope>NUCLEOTIDE SEQUENCE</scope>
</reference>
<sequence length="334" mass="38864">MELVKRGFQFLVSIHSKLIHKYYQHIYRKRKLKTFLMGVGCLYLLRRFSQLGMALTPSIRRNLIGRYGEESWAIVTGGSDGIGKEFCIQLAKQKFNIALVGRNQKKMDQVCLELQSFGVQTKFIVADFNDGYTEEFYNKIYQQVEYLDISLLVNNVGVREAGQFEQQRMEDSFMMLRVNALSTLMMTRVLINKLQNRNKKSAVITISSGQAYLPNPFLSVYSGTKAFTNYFTQSLALTSKNIDFLSVTPLSVNTDMMNNKKESYTIETKELVQNVINDLREGKTHSFGCYKHKRIINHLLWRNQKYRNNAKIKMGVDLRNIHQQQNRLEEEQQK</sequence>
<dbReference type="InterPro" id="IPR051019">
    <property type="entry name" value="VLCFA-Steroid_DH"/>
</dbReference>
<evidence type="ECO:0000313" key="4">
    <source>
        <dbReference type="EMBL" id="CAD8108353.1"/>
    </source>
</evidence>
<keyword evidence="5" id="KW-1185">Reference proteome</keyword>
<organism evidence="4 5">
    <name type="scientific">Paramecium sonneborni</name>
    <dbReference type="NCBI Taxonomy" id="65129"/>
    <lineage>
        <taxon>Eukaryota</taxon>
        <taxon>Sar</taxon>
        <taxon>Alveolata</taxon>
        <taxon>Ciliophora</taxon>
        <taxon>Intramacronucleata</taxon>
        <taxon>Oligohymenophorea</taxon>
        <taxon>Peniculida</taxon>
        <taxon>Parameciidae</taxon>
        <taxon>Paramecium</taxon>
    </lineage>
</organism>
<dbReference type="GO" id="GO:0005783">
    <property type="term" value="C:endoplasmic reticulum"/>
    <property type="evidence" value="ECO:0007669"/>
    <property type="project" value="UniProtKB-SubCell"/>
</dbReference>
<evidence type="ECO:0000256" key="3">
    <source>
        <dbReference type="ARBA" id="ARBA00023002"/>
    </source>
</evidence>
<name>A0A8S1Q0U1_9CILI</name>
<dbReference type="EMBL" id="CAJJDN010000091">
    <property type="protein sequence ID" value="CAD8108353.1"/>
    <property type="molecule type" value="Genomic_DNA"/>
</dbReference>
<comment type="subcellular location">
    <subcellularLocation>
        <location evidence="1">Endoplasmic reticulum</location>
    </subcellularLocation>
</comment>
<proteinExistence type="inferred from homology"/>
<evidence type="ECO:0000313" key="5">
    <source>
        <dbReference type="Proteomes" id="UP000692954"/>
    </source>
</evidence>
<dbReference type="InterPro" id="IPR020904">
    <property type="entry name" value="Sc_DH/Rdtase_CS"/>
</dbReference>